<evidence type="ECO:0000313" key="2">
    <source>
        <dbReference type="Proteomes" id="UP001218218"/>
    </source>
</evidence>
<organism evidence="1 2">
    <name type="scientific">Mycena albidolilacea</name>
    <dbReference type="NCBI Taxonomy" id="1033008"/>
    <lineage>
        <taxon>Eukaryota</taxon>
        <taxon>Fungi</taxon>
        <taxon>Dikarya</taxon>
        <taxon>Basidiomycota</taxon>
        <taxon>Agaricomycotina</taxon>
        <taxon>Agaricomycetes</taxon>
        <taxon>Agaricomycetidae</taxon>
        <taxon>Agaricales</taxon>
        <taxon>Marasmiineae</taxon>
        <taxon>Mycenaceae</taxon>
        <taxon>Mycena</taxon>
    </lineage>
</organism>
<accession>A0AAD7EPI9</accession>
<dbReference type="Proteomes" id="UP001218218">
    <property type="component" value="Unassembled WGS sequence"/>
</dbReference>
<name>A0AAD7EPI9_9AGAR</name>
<dbReference type="EMBL" id="JARIHO010000022">
    <property type="protein sequence ID" value="KAJ7343913.1"/>
    <property type="molecule type" value="Genomic_DNA"/>
</dbReference>
<evidence type="ECO:0000313" key="1">
    <source>
        <dbReference type="EMBL" id="KAJ7343913.1"/>
    </source>
</evidence>
<reference evidence="1" key="1">
    <citation type="submission" date="2023-03" db="EMBL/GenBank/DDBJ databases">
        <title>Massive genome expansion in bonnet fungi (Mycena s.s.) driven by repeated elements and novel gene families across ecological guilds.</title>
        <authorList>
            <consortium name="Lawrence Berkeley National Laboratory"/>
            <person name="Harder C.B."/>
            <person name="Miyauchi S."/>
            <person name="Viragh M."/>
            <person name="Kuo A."/>
            <person name="Thoen E."/>
            <person name="Andreopoulos B."/>
            <person name="Lu D."/>
            <person name="Skrede I."/>
            <person name="Drula E."/>
            <person name="Henrissat B."/>
            <person name="Morin E."/>
            <person name="Kohler A."/>
            <person name="Barry K."/>
            <person name="LaButti K."/>
            <person name="Morin E."/>
            <person name="Salamov A."/>
            <person name="Lipzen A."/>
            <person name="Mereny Z."/>
            <person name="Hegedus B."/>
            <person name="Baldrian P."/>
            <person name="Stursova M."/>
            <person name="Weitz H."/>
            <person name="Taylor A."/>
            <person name="Grigoriev I.V."/>
            <person name="Nagy L.G."/>
            <person name="Martin F."/>
            <person name="Kauserud H."/>
        </authorList>
    </citation>
    <scope>NUCLEOTIDE SEQUENCE</scope>
    <source>
        <strain evidence="1">CBHHK002</strain>
    </source>
</reference>
<keyword evidence="2" id="KW-1185">Reference proteome</keyword>
<sequence>MFPLPAELVDLIIDNVDAHEDLKTLILVSHTFLSAGQWRLFRCLTLGANTVAQLSEVLSQSPHLASYVRDLHISLRLNQSENHVPLVNILRLLIGVKRVAISGEDWQFWFWTAWPTELRAAIISLLSLPAMHSLAVIRCCGVPAALLWHAFACYKEVVLQIGDLDLALKVKFGKSCEPKSLDHLVLIEGSSTDTPDVHTFFLSPAVNSASAHLQHLEIALPSRQHADSLEIVSKYAASLQHLTISFFWDLPPTNLPVLPRLRTLNFRASVVRLGGTLRLLMTQLPSIAPRLELLGITLTSNIPNYPGEYPVITAADDALASLAQKNLREVRLTVDCIDLDAKRFGAEIKEKLPRTDATGILSFRKIPKSRKWVAMKHFSDSGA</sequence>
<proteinExistence type="predicted"/>
<comment type="caution">
    <text evidence="1">The sequence shown here is derived from an EMBL/GenBank/DDBJ whole genome shotgun (WGS) entry which is preliminary data.</text>
</comment>
<gene>
    <name evidence="1" type="ORF">DFH08DRAFT_937694</name>
</gene>
<protein>
    <submittedName>
        <fullName evidence="1">Uncharacterized protein</fullName>
    </submittedName>
</protein>
<dbReference type="AlphaFoldDB" id="A0AAD7EPI9"/>